<dbReference type="PANTHER" id="PTHR45713:SF6">
    <property type="entry name" value="F5_8 TYPE C DOMAIN-CONTAINING PROTEIN"/>
    <property type="match status" value="1"/>
</dbReference>
<name>A0A210PED3_MIZYE</name>
<accession>A0A210PED3</accession>
<dbReference type="EMBL" id="NEDP02076749">
    <property type="protein sequence ID" value="OWF34853.1"/>
    <property type="molecule type" value="Genomic_DNA"/>
</dbReference>
<evidence type="ECO:0000313" key="12">
    <source>
        <dbReference type="Proteomes" id="UP000242188"/>
    </source>
</evidence>
<organism evidence="11 12">
    <name type="scientific">Mizuhopecten yessoensis</name>
    <name type="common">Japanese scallop</name>
    <name type="synonym">Patinopecten yessoensis</name>
    <dbReference type="NCBI Taxonomy" id="6573"/>
    <lineage>
        <taxon>Eukaryota</taxon>
        <taxon>Metazoa</taxon>
        <taxon>Spiralia</taxon>
        <taxon>Lophotrochozoa</taxon>
        <taxon>Mollusca</taxon>
        <taxon>Bivalvia</taxon>
        <taxon>Autobranchia</taxon>
        <taxon>Pteriomorphia</taxon>
        <taxon>Pectinida</taxon>
        <taxon>Pectinoidea</taxon>
        <taxon>Pectinidae</taxon>
        <taxon>Mizuhopecten</taxon>
    </lineage>
</organism>
<feature type="compositionally biased region" description="Basic and acidic residues" evidence="8">
    <location>
        <begin position="1"/>
        <end position="14"/>
    </location>
</feature>
<keyword evidence="7" id="KW-1015">Disulfide bond</keyword>
<evidence type="ECO:0000256" key="3">
    <source>
        <dbReference type="ARBA" id="ARBA00011233"/>
    </source>
</evidence>
<dbReference type="PANTHER" id="PTHR45713">
    <property type="entry name" value="FTP DOMAIN-CONTAINING PROTEIN"/>
    <property type="match status" value="1"/>
</dbReference>
<gene>
    <name evidence="11" type="ORF">KP79_PYT08542</name>
</gene>
<dbReference type="GO" id="GO:0010185">
    <property type="term" value="P:regulation of cellular defense response"/>
    <property type="evidence" value="ECO:0007669"/>
    <property type="project" value="UniProtKB-ARBA"/>
</dbReference>
<feature type="domain" description="Fucolectin tachylectin-4 pentraxin-1" evidence="10">
    <location>
        <begin position="126"/>
        <end position="262"/>
    </location>
</feature>
<comment type="function">
    <text evidence="1">Acts as a defensive agent. Recognizes blood group fucosylated oligosaccharides including A, B, H and Lewis B-type antigens. Does not recognize Lewis A antigen and has low affinity for monovalent haptens.</text>
</comment>
<sequence length="263" mass="29348">MSSRDDPMHGDPDHSSTVLLPPDRVDRSDAVPMLTCDADDDRDDNRKSEGFLTITRKYVPTMKLQKPACSTVRRFLLLIVGCVLVGLSLILMVTGTIRFHQCQNNKGSSVWDNQFLGTHFADLVSLNNFALEKVTAQTSTNIAAADGESKFAVDGDINTCSETDAEMRPIWEVDLGTVRPVGDVMIHGRVGFEFHDMYVYIRNTNSSGDRQVCFSHPEPLNSHVLVTNCRQDLSGRYVTVEMTSKDHTPDVRLVLCEVIITQR</sequence>
<evidence type="ECO:0000256" key="5">
    <source>
        <dbReference type="ARBA" id="ARBA00022734"/>
    </source>
</evidence>
<keyword evidence="9" id="KW-0812">Transmembrane</keyword>
<feature type="transmembrane region" description="Helical" evidence="9">
    <location>
        <begin position="75"/>
        <end position="97"/>
    </location>
</feature>
<feature type="region of interest" description="Disordered" evidence="8">
    <location>
        <begin position="1"/>
        <end position="26"/>
    </location>
</feature>
<dbReference type="InterPro" id="IPR008979">
    <property type="entry name" value="Galactose-bd-like_sf"/>
</dbReference>
<protein>
    <recommendedName>
        <fullName evidence="10">Fucolectin tachylectin-4 pentraxin-1 domain-containing protein</fullName>
    </recommendedName>
</protein>
<dbReference type="Pfam" id="PF22633">
    <property type="entry name" value="F5_F8_type_C_2"/>
    <property type="match status" value="1"/>
</dbReference>
<evidence type="ECO:0000256" key="6">
    <source>
        <dbReference type="ARBA" id="ARBA00022837"/>
    </source>
</evidence>
<dbReference type="AlphaFoldDB" id="A0A210PED3"/>
<dbReference type="Proteomes" id="UP000242188">
    <property type="component" value="Unassembled WGS sequence"/>
</dbReference>
<dbReference type="InterPro" id="IPR051941">
    <property type="entry name" value="BG_Antigen-Binding_Lectin"/>
</dbReference>
<evidence type="ECO:0000256" key="8">
    <source>
        <dbReference type="SAM" id="MobiDB-lite"/>
    </source>
</evidence>
<dbReference type="SUPFAM" id="SSF49785">
    <property type="entry name" value="Galactose-binding domain-like"/>
    <property type="match status" value="1"/>
</dbReference>
<dbReference type="GO" id="GO:0046872">
    <property type="term" value="F:metal ion binding"/>
    <property type="evidence" value="ECO:0007669"/>
    <property type="project" value="UniProtKB-KW"/>
</dbReference>
<evidence type="ECO:0000256" key="1">
    <source>
        <dbReference type="ARBA" id="ARBA00002219"/>
    </source>
</evidence>
<evidence type="ECO:0000256" key="4">
    <source>
        <dbReference type="ARBA" id="ARBA00022723"/>
    </source>
</evidence>
<keyword evidence="4" id="KW-0479">Metal-binding</keyword>
<evidence type="ECO:0000256" key="2">
    <source>
        <dbReference type="ARBA" id="ARBA00010147"/>
    </source>
</evidence>
<evidence type="ECO:0000256" key="7">
    <source>
        <dbReference type="ARBA" id="ARBA00023157"/>
    </source>
</evidence>
<dbReference type="SMART" id="SM00607">
    <property type="entry name" value="FTP"/>
    <property type="match status" value="1"/>
</dbReference>
<evidence type="ECO:0000256" key="9">
    <source>
        <dbReference type="SAM" id="Phobius"/>
    </source>
</evidence>
<keyword evidence="9" id="KW-0472">Membrane</keyword>
<keyword evidence="12" id="KW-1185">Reference proteome</keyword>
<evidence type="ECO:0000259" key="10">
    <source>
        <dbReference type="SMART" id="SM00607"/>
    </source>
</evidence>
<keyword evidence="9" id="KW-1133">Transmembrane helix</keyword>
<comment type="subunit">
    <text evidence="3">Homotrimer.</text>
</comment>
<keyword evidence="6" id="KW-0106">Calcium</keyword>
<dbReference type="GO" id="GO:0001868">
    <property type="term" value="P:regulation of complement activation, lectin pathway"/>
    <property type="evidence" value="ECO:0007669"/>
    <property type="project" value="UniProtKB-ARBA"/>
</dbReference>
<comment type="similarity">
    <text evidence="2">Belongs to the fucolectin family.</text>
</comment>
<dbReference type="InterPro" id="IPR006585">
    <property type="entry name" value="FTP1"/>
</dbReference>
<reference evidence="11 12" key="1">
    <citation type="journal article" date="2017" name="Nat. Ecol. Evol.">
        <title>Scallop genome provides insights into evolution of bilaterian karyotype and development.</title>
        <authorList>
            <person name="Wang S."/>
            <person name="Zhang J."/>
            <person name="Jiao W."/>
            <person name="Li J."/>
            <person name="Xun X."/>
            <person name="Sun Y."/>
            <person name="Guo X."/>
            <person name="Huan P."/>
            <person name="Dong B."/>
            <person name="Zhang L."/>
            <person name="Hu X."/>
            <person name="Sun X."/>
            <person name="Wang J."/>
            <person name="Zhao C."/>
            <person name="Wang Y."/>
            <person name="Wang D."/>
            <person name="Huang X."/>
            <person name="Wang R."/>
            <person name="Lv J."/>
            <person name="Li Y."/>
            <person name="Zhang Z."/>
            <person name="Liu B."/>
            <person name="Lu W."/>
            <person name="Hui Y."/>
            <person name="Liang J."/>
            <person name="Zhou Z."/>
            <person name="Hou R."/>
            <person name="Li X."/>
            <person name="Liu Y."/>
            <person name="Li H."/>
            <person name="Ning X."/>
            <person name="Lin Y."/>
            <person name="Zhao L."/>
            <person name="Xing Q."/>
            <person name="Dou J."/>
            <person name="Li Y."/>
            <person name="Mao J."/>
            <person name="Guo H."/>
            <person name="Dou H."/>
            <person name="Li T."/>
            <person name="Mu C."/>
            <person name="Jiang W."/>
            <person name="Fu Q."/>
            <person name="Fu X."/>
            <person name="Miao Y."/>
            <person name="Liu J."/>
            <person name="Yu Q."/>
            <person name="Li R."/>
            <person name="Liao H."/>
            <person name="Li X."/>
            <person name="Kong Y."/>
            <person name="Jiang Z."/>
            <person name="Chourrout D."/>
            <person name="Li R."/>
            <person name="Bao Z."/>
        </authorList>
    </citation>
    <scope>NUCLEOTIDE SEQUENCE [LARGE SCALE GENOMIC DNA]</scope>
    <source>
        <strain evidence="11 12">PY_sf001</strain>
    </source>
</reference>
<dbReference type="GO" id="GO:0042806">
    <property type="term" value="F:fucose binding"/>
    <property type="evidence" value="ECO:0007669"/>
    <property type="project" value="UniProtKB-ARBA"/>
</dbReference>
<evidence type="ECO:0000313" key="11">
    <source>
        <dbReference type="EMBL" id="OWF34853.1"/>
    </source>
</evidence>
<proteinExistence type="inferred from homology"/>
<keyword evidence="5" id="KW-0430">Lectin</keyword>
<comment type="caution">
    <text evidence="11">The sequence shown here is derived from an EMBL/GenBank/DDBJ whole genome shotgun (WGS) entry which is preliminary data.</text>
</comment>
<dbReference type="Gene3D" id="2.60.120.260">
    <property type="entry name" value="Galactose-binding domain-like"/>
    <property type="match status" value="1"/>
</dbReference>
<dbReference type="OrthoDB" id="547680at2759"/>